<evidence type="ECO:0000313" key="1">
    <source>
        <dbReference type="EMBL" id="RZU30378.1"/>
    </source>
</evidence>
<organism evidence="1 2">
    <name type="scientific">Edaphobacter modestus</name>
    <dbReference type="NCBI Taxonomy" id="388466"/>
    <lineage>
        <taxon>Bacteria</taxon>
        <taxon>Pseudomonadati</taxon>
        <taxon>Acidobacteriota</taxon>
        <taxon>Terriglobia</taxon>
        <taxon>Terriglobales</taxon>
        <taxon>Acidobacteriaceae</taxon>
        <taxon>Edaphobacter</taxon>
    </lineage>
</organism>
<gene>
    <name evidence="1" type="ORF">BDD14_6135</name>
</gene>
<accession>A0A4Q7Y1L5</accession>
<evidence type="ECO:0000313" key="2">
    <source>
        <dbReference type="Proteomes" id="UP000292958"/>
    </source>
</evidence>
<dbReference type="EMBL" id="SHKW01000005">
    <property type="protein sequence ID" value="RZU30378.1"/>
    <property type="molecule type" value="Genomic_DNA"/>
</dbReference>
<keyword evidence="2" id="KW-1185">Reference proteome</keyword>
<reference evidence="1 2" key="1">
    <citation type="submission" date="2019-02" db="EMBL/GenBank/DDBJ databases">
        <title>Genomic Encyclopedia of Archaeal and Bacterial Type Strains, Phase II (KMG-II): from individual species to whole genera.</title>
        <authorList>
            <person name="Goeker M."/>
        </authorList>
    </citation>
    <scope>NUCLEOTIDE SEQUENCE [LARGE SCALE GENOMIC DNA]</scope>
    <source>
        <strain evidence="1 2">DSM 18101</strain>
    </source>
</reference>
<sequence>MMNDRLCCINWRRGNSLVPMLQISSNIEQLVDELNFAGDFRLAEEAMATADHTHNLKSLDGGRRCSHRLKTAGGTDHPLETAVVCLNDVV</sequence>
<name>A0A4Q7Y1L5_9BACT</name>
<comment type="caution">
    <text evidence="1">The sequence shown here is derived from an EMBL/GenBank/DDBJ whole genome shotgun (WGS) entry which is preliminary data.</text>
</comment>
<protein>
    <submittedName>
        <fullName evidence="1">Uncharacterized protein</fullName>
    </submittedName>
</protein>
<dbReference type="Proteomes" id="UP000292958">
    <property type="component" value="Unassembled WGS sequence"/>
</dbReference>
<dbReference type="AlphaFoldDB" id="A0A4Q7Y1L5"/>
<proteinExistence type="predicted"/>